<dbReference type="InterPro" id="IPR017871">
    <property type="entry name" value="ABC_transporter-like_CS"/>
</dbReference>
<keyword evidence="4" id="KW-0067">ATP-binding</keyword>
<dbReference type="EC" id="7.6.2.9" evidence="5"/>
<dbReference type="HOGENOM" id="CLU_000604_1_22_11"/>
<evidence type="ECO:0000313" key="7">
    <source>
        <dbReference type="EMBL" id="EFG26700.1"/>
    </source>
</evidence>
<dbReference type="eggNOG" id="COG1125">
    <property type="taxonomic scope" value="Bacteria"/>
</dbReference>
<dbReference type="GO" id="GO:0016887">
    <property type="term" value="F:ATP hydrolysis activity"/>
    <property type="evidence" value="ECO:0007669"/>
    <property type="project" value="InterPro"/>
</dbReference>
<evidence type="ECO:0000256" key="3">
    <source>
        <dbReference type="ARBA" id="ARBA00022741"/>
    </source>
</evidence>
<reference evidence="7 8" key="1">
    <citation type="submission" date="2012-01" db="EMBL/GenBank/DDBJ databases">
        <title>The Genome Sequence of Scardovia inopinata F0304.</title>
        <authorList>
            <consortium name="The Broad Institute Genome Sequencing Platform"/>
            <person name="Ward D."/>
            <person name="Earl A."/>
            <person name="Feldgarden M."/>
            <person name="Gevers D."/>
            <person name="Young S."/>
            <person name="Zeng Q."/>
            <person name="Koehrsen M."/>
            <person name="Alvarado L."/>
            <person name="Berlin A.M."/>
            <person name="Borenstein D."/>
            <person name="Chapman S.B."/>
            <person name="Chen Z."/>
            <person name="Engels R."/>
            <person name="Freedman E."/>
            <person name="Gellesch M."/>
            <person name="Goldberg J."/>
            <person name="Griggs A."/>
            <person name="Gujja S."/>
            <person name="Heilman E.R."/>
            <person name="Heiman D.I."/>
            <person name="Hepburn T.A."/>
            <person name="Howarth C."/>
            <person name="Jen D."/>
            <person name="Larson L."/>
            <person name="Mehta T."/>
            <person name="Park D."/>
            <person name="Pearson M."/>
            <person name="Richards J."/>
            <person name="Roberts A."/>
            <person name="Saif S."/>
            <person name="Shea T.D."/>
            <person name="Shenoy N."/>
            <person name="Sisk P."/>
            <person name="Stolte C."/>
            <person name="Sykes S.N."/>
            <person name="Walk T."/>
            <person name="White J."/>
            <person name="Yandava C."/>
            <person name="Izard J."/>
            <person name="Baranova O.V."/>
            <person name="Blanton J.M."/>
            <person name="Tanner A.C."/>
            <person name="Dewhirst F."/>
            <person name="Haas B."/>
            <person name="Nusbaum C."/>
            <person name="Birren B."/>
        </authorList>
    </citation>
    <scope>NUCLEOTIDE SEQUENCE [LARGE SCALE GENOMIC DNA]</scope>
    <source>
        <strain evidence="7 8">F0304</strain>
    </source>
</reference>
<comment type="similarity">
    <text evidence="1">Belongs to the ABC transporter superfamily.</text>
</comment>
<keyword evidence="3" id="KW-0547">Nucleotide-binding</keyword>
<keyword evidence="2" id="KW-0813">Transport</keyword>
<name>W5IIL5_SCAIO</name>
<proteinExistence type="inferred from homology"/>
<dbReference type="InterPro" id="IPR003593">
    <property type="entry name" value="AAA+_ATPase"/>
</dbReference>
<dbReference type="RefSeq" id="WP_006292661.1">
    <property type="nucleotide sequence ID" value="NZ_GG770225.1"/>
</dbReference>
<organism evidence="7 8">
    <name type="scientific">Scardovia inopinata F0304</name>
    <dbReference type="NCBI Taxonomy" id="641146"/>
    <lineage>
        <taxon>Bacteria</taxon>
        <taxon>Bacillati</taxon>
        <taxon>Actinomycetota</taxon>
        <taxon>Actinomycetes</taxon>
        <taxon>Bifidobacteriales</taxon>
        <taxon>Bifidobacteriaceae</taxon>
        <taxon>Scardovia</taxon>
    </lineage>
</organism>
<evidence type="ECO:0000256" key="5">
    <source>
        <dbReference type="ARBA" id="ARBA00066388"/>
    </source>
</evidence>
<evidence type="ECO:0000313" key="8">
    <source>
        <dbReference type="Proteomes" id="UP000005777"/>
    </source>
</evidence>
<sequence>MIEFKKVSKYYGDSTVIDEETFTVQTGEFFVLVGPSGGGKTTTLKMINRLVDPSSGQILLDGVDISTIPLRQLRLEMGYVLQQIALFPNMTVGQNIVLIPEMKGWDKDKRTAKAKELLETVGLDPSTYFDRYPSELSGGEQQRIGILRAIIANPKVLLMDEPFSALDPITRAQLQDVTVDLHNKLNITIIFVTHDINEALYLADRICVVQDGRIAQTGSPDDIENHPANQFVSDLFTHTHRRRKA</sequence>
<dbReference type="SMART" id="SM00382">
    <property type="entry name" value="AAA"/>
    <property type="match status" value="1"/>
</dbReference>
<dbReference type="InterPro" id="IPR003439">
    <property type="entry name" value="ABC_transporter-like_ATP-bd"/>
</dbReference>
<evidence type="ECO:0000256" key="4">
    <source>
        <dbReference type="ARBA" id="ARBA00022840"/>
    </source>
</evidence>
<dbReference type="GO" id="GO:0015418">
    <property type="term" value="F:ABC-type quaternary ammonium compound transporting activity"/>
    <property type="evidence" value="ECO:0007669"/>
    <property type="project" value="UniProtKB-EC"/>
</dbReference>
<comment type="caution">
    <text evidence="7">The sequence shown here is derived from an EMBL/GenBank/DDBJ whole genome shotgun (WGS) entry which is preliminary data.</text>
</comment>
<dbReference type="PANTHER" id="PTHR43117:SF4">
    <property type="entry name" value="OSMOPROTECTANT IMPORT ATP-BINDING PROTEIN OSMV"/>
    <property type="match status" value="1"/>
</dbReference>
<keyword evidence="8" id="KW-1185">Reference proteome</keyword>
<evidence type="ECO:0000256" key="1">
    <source>
        <dbReference type="ARBA" id="ARBA00005417"/>
    </source>
</evidence>
<gene>
    <name evidence="7" type="ORF">HMPREF9020_00327</name>
</gene>
<dbReference type="PANTHER" id="PTHR43117">
    <property type="entry name" value="OSMOPROTECTANT IMPORT ATP-BINDING PROTEIN OSMV"/>
    <property type="match status" value="1"/>
</dbReference>
<accession>W5IIL5</accession>
<evidence type="ECO:0000259" key="6">
    <source>
        <dbReference type="PROSITE" id="PS50893"/>
    </source>
</evidence>
<dbReference type="EMBL" id="ADCX01000002">
    <property type="protein sequence ID" value="EFG26700.1"/>
    <property type="molecule type" value="Genomic_DNA"/>
</dbReference>
<dbReference type="InterPro" id="IPR027417">
    <property type="entry name" value="P-loop_NTPase"/>
</dbReference>
<dbReference type="AlphaFoldDB" id="W5IIL5"/>
<protein>
    <recommendedName>
        <fullName evidence="5">ABC-type quaternary amine transporter</fullName>
        <ecNumber evidence="5">7.6.2.9</ecNumber>
    </recommendedName>
</protein>
<evidence type="ECO:0000256" key="2">
    <source>
        <dbReference type="ARBA" id="ARBA00022448"/>
    </source>
</evidence>
<dbReference type="PROSITE" id="PS00211">
    <property type="entry name" value="ABC_TRANSPORTER_1"/>
    <property type="match status" value="1"/>
</dbReference>
<dbReference type="PROSITE" id="PS50893">
    <property type="entry name" value="ABC_TRANSPORTER_2"/>
    <property type="match status" value="1"/>
</dbReference>
<dbReference type="Proteomes" id="UP000005777">
    <property type="component" value="Unassembled WGS sequence"/>
</dbReference>
<dbReference type="Gene3D" id="3.40.50.300">
    <property type="entry name" value="P-loop containing nucleotide triphosphate hydrolases"/>
    <property type="match status" value="1"/>
</dbReference>
<dbReference type="FunFam" id="3.40.50.300:FF:000425">
    <property type="entry name" value="Probable ABC transporter, ATP-binding subunit"/>
    <property type="match status" value="1"/>
</dbReference>
<dbReference type="SUPFAM" id="SSF52540">
    <property type="entry name" value="P-loop containing nucleoside triphosphate hydrolases"/>
    <property type="match status" value="1"/>
</dbReference>
<feature type="domain" description="ABC transporter" evidence="6">
    <location>
        <begin position="2"/>
        <end position="236"/>
    </location>
</feature>
<dbReference type="GO" id="GO:0005524">
    <property type="term" value="F:ATP binding"/>
    <property type="evidence" value="ECO:0007669"/>
    <property type="project" value="UniProtKB-KW"/>
</dbReference>
<dbReference type="Pfam" id="PF00005">
    <property type="entry name" value="ABC_tran"/>
    <property type="match status" value="1"/>
</dbReference>